<proteinExistence type="predicted"/>
<protein>
    <submittedName>
        <fullName evidence="2">Conjugal transfer protein TraS</fullName>
    </submittedName>
</protein>
<feature type="transmembrane region" description="Helical" evidence="1">
    <location>
        <begin position="36"/>
        <end position="53"/>
    </location>
</feature>
<dbReference type="EMBL" id="AAMJIT010000027">
    <property type="protein sequence ID" value="EDH9534055.1"/>
    <property type="molecule type" value="Genomic_DNA"/>
</dbReference>
<keyword evidence="1" id="KW-0472">Membrane</keyword>
<dbReference type="AlphaFoldDB" id="A0A5I4TFS0"/>
<dbReference type="NCBIfam" id="NF010304">
    <property type="entry name" value="PRK13741.1"/>
    <property type="match status" value="1"/>
</dbReference>
<evidence type="ECO:0000256" key="1">
    <source>
        <dbReference type="SAM" id="Phobius"/>
    </source>
</evidence>
<feature type="transmembrane region" description="Helical" evidence="1">
    <location>
        <begin position="109"/>
        <end position="142"/>
    </location>
</feature>
<comment type="caution">
    <text evidence="2">The sequence shown here is derived from an EMBL/GenBank/DDBJ whole genome shotgun (WGS) entry which is preliminary data.</text>
</comment>
<sequence>MITHYDIKVETQKLKQVLSDEGVNIPPLFQVIKPGLYVFMWVLLWPAFLRFLLYEENTRDIGFDICFSGVMGFILFVAITNGLMLYLAIPDSFRNSSKVVAFMYSKGRGYILSFLIIFSLISFTHSFLYAFLLIITCILFSFVYAIDINRYNLSAIVSVIGLFKKESVG</sequence>
<evidence type="ECO:0000313" key="2">
    <source>
        <dbReference type="EMBL" id="EDH9534055.1"/>
    </source>
</evidence>
<reference evidence="2" key="1">
    <citation type="submission" date="2018-07" db="EMBL/GenBank/DDBJ databases">
        <authorList>
            <person name="Ashton P.M."/>
            <person name="Dallman T."/>
            <person name="Nair S."/>
            <person name="De Pinna E."/>
            <person name="Peters T."/>
            <person name="Grant K."/>
        </authorList>
    </citation>
    <scope>NUCLEOTIDE SEQUENCE</scope>
    <source>
        <strain evidence="2">343425</strain>
    </source>
</reference>
<gene>
    <name evidence="2" type="ORF">CC481_21950</name>
</gene>
<name>A0A5I4TFS0_SALET</name>
<feature type="transmembrane region" description="Helical" evidence="1">
    <location>
        <begin position="65"/>
        <end position="89"/>
    </location>
</feature>
<keyword evidence="1" id="KW-0812">Transmembrane</keyword>
<keyword evidence="1" id="KW-1133">Transmembrane helix</keyword>
<accession>A0A5I4TFS0</accession>
<organism evidence="2">
    <name type="scientific">Salmonella enterica subsp. enterica serovar Chester</name>
    <dbReference type="NCBI Taxonomy" id="149386"/>
    <lineage>
        <taxon>Bacteria</taxon>
        <taxon>Pseudomonadati</taxon>
        <taxon>Pseudomonadota</taxon>
        <taxon>Gammaproteobacteria</taxon>
        <taxon>Enterobacterales</taxon>
        <taxon>Enterobacteriaceae</taxon>
        <taxon>Salmonella</taxon>
    </lineage>
</organism>